<dbReference type="EMBL" id="FMYW01000003">
    <property type="protein sequence ID" value="SDC16049.1"/>
    <property type="molecule type" value="Genomic_DNA"/>
</dbReference>
<proteinExistence type="predicted"/>
<dbReference type="Proteomes" id="UP000198943">
    <property type="component" value="Unassembled WGS sequence"/>
</dbReference>
<evidence type="ECO:0000259" key="1">
    <source>
        <dbReference type="PROSITE" id="PS50943"/>
    </source>
</evidence>
<dbReference type="InterPro" id="IPR001387">
    <property type="entry name" value="Cro/C1-type_HTH"/>
</dbReference>
<feature type="domain" description="HTH cro/C1-type" evidence="1">
    <location>
        <begin position="13"/>
        <end position="69"/>
    </location>
</feature>
<dbReference type="RefSeq" id="WP_093729496.1">
    <property type="nucleotide sequence ID" value="NZ_FMYW01000003.1"/>
</dbReference>
<dbReference type="Pfam" id="PF01381">
    <property type="entry name" value="HTH_3"/>
    <property type="match status" value="1"/>
</dbReference>
<dbReference type="GO" id="GO:0003677">
    <property type="term" value="F:DNA binding"/>
    <property type="evidence" value="ECO:0007669"/>
    <property type="project" value="InterPro"/>
</dbReference>
<evidence type="ECO:0000313" key="2">
    <source>
        <dbReference type="EMBL" id="SDC16049.1"/>
    </source>
</evidence>
<dbReference type="AlphaFoldDB" id="A0A1G6JBJ8"/>
<dbReference type="InterPro" id="IPR010982">
    <property type="entry name" value="Lambda_DNA-bd_dom_sf"/>
</dbReference>
<keyword evidence="3" id="KW-1185">Reference proteome</keyword>
<accession>A0A1G6JBJ8</accession>
<evidence type="ECO:0000313" key="3">
    <source>
        <dbReference type="Proteomes" id="UP000198943"/>
    </source>
</evidence>
<protein>
    <submittedName>
        <fullName evidence="2">Helix-turn-helix</fullName>
    </submittedName>
</protein>
<dbReference type="SUPFAM" id="SSF47413">
    <property type="entry name" value="lambda repressor-like DNA-binding domains"/>
    <property type="match status" value="1"/>
</dbReference>
<dbReference type="OrthoDB" id="9801008at2"/>
<dbReference type="Gene3D" id="1.10.260.40">
    <property type="entry name" value="lambda repressor-like DNA-binding domains"/>
    <property type="match status" value="1"/>
</dbReference>
<dbReference type="CDD" id="cd00093">
    <property type="entry name" value="HTH_XRE"/>
    <property type="match status" value="1"/>
</dbReference>
<gene>
    <name evidence="2" type="ORF">SAMN04487864_10342</name>
</gene>
<name>A0A1G6JBJ8_9FIRM</name>
<sequence length="117" mass="13566">MNRDAELAKLFLECRLAAHLSQYQLADLMGVKQMSIHRWEHGICKPYKKNLDRLFSIYNEILKKEADDLSLLDKAQESEPEFNTPESTNHVSQAVINKLRVIRKQLDHTDGSSNKEK</sequence>
<organism evidence="2 3">
    <name type="scientific">Succiniclasticum ruminis</name>
    <dbReference type="NCBI Taxonomy" id="40841"/>
    <lineage>
        <taxon>Bacteria</taxon>
        <taxon>Bacillati</taxon>
        <taxon>Bacillota</taxon>
        <taxon>Negativicutes</taxon>
        <taxon>Acidaminococcales</taxon>
        <taxon>Acidaminococcaceae</taxon>
        <taxon>Succiniclasticum</taxon>
    </lineage>
</organism>
<reference evidence="3" key="1">
    <citation type="submission" date="2016-10" db="EMBL/GenBank/DDBJ databases">
        <authorList>
            <person name="Varghese N."/>
            <person name="Submissions S."/>
        </authorList>
    </citation>
    <scope>NUCLEOTIDE SEQUENCE [LARGE SCALE GENOMIC DNA]</scope>
    <source>
        <strain evidence="3">DSM 11005</strain>
    </source>
</reference>
<dbReference type="PROSITE" id="PS50943">
    <property type="entry name" value="HTH_CROC1"/>
    <property type="match status" value="1"/>
</dbReference>